<evidence type="ECO:0000313" key="1">
    <source>
        <dbReference type="EMBL" id="QHT88136.1"/>
    </source>
</evidence>
<dbReference type="AlphaFoldDB" id="A0A6C0I707"/>
<accession>A0A6C0I707</accession>
<dbReference type="EMBL" id="MN740109">
    <property type="protein sequence ID" value="QHT88136.1"/>
    <property type="molecule type" value="Genomic_DNA"/>
</dbReference>
<sequence>MLTRSKLSVIDTLYKLKSNILPMNTYINLVSLYYKSERMINNNYIIKLCLNDEQYNKIKNKRIIIYNNNDYEYAELIGNERVAYDQTLVNKYNKHQELLLKSIDDNLLDDVTIDMLIDDNDNEIANILYNMKDIHN</sequence>
<proteinExistence type="predicted"/>
<reference evidence="1" key="1">
    <citation type="journal article" date="2020" name="Nature">
        <title>Giant virus diversity and host interactions through global metagenomics.</title>
        <authorList>
            <person name="Schulz F."/>
            <person name="Roux S."/>
            <person name="Paez-Espino D."/>
            <person name="Jungbluth S."/>
            <person name="Walsh D.A."/>
            <person name="Denef V.J."/>
            <person name="McMahon K.D."/>
            <person name="Konstantinidis K.T."/>
            <person name="Eloe-Fadrosh E.A."/>
            <person name="Kyrpides N.C."/>
            <person name="Woyke T."/>
        </authorList>
    </citation>
    <scope>NUCLEOTIDE SEQUENCE</scope>
    <source>
        <strain evidence="1">GVMAG-M-3300023184-24</strain>
    </source>
</reference>
<protein>
    <submittedName>
        <fullName evidence="1">Uncharacterized protein</fullName>
    </submittedName>
</protein>
<organism evidence="1">
    <name type="scientific">viral metagenome</name>
    <dbReference type="NCBI Taxonomy" id="1070528"/>
    <lineage>
        <taxon>unclassified sequences</taxon>
        <taxon>metagenomes</taxon>
        <taxon>organismal metagenomes</taxon>
    </lineage>
</organism>
<name>A0A6C0I707_9ZZZZ</name>